<dbReference type="Pfam" id="PF16732">
    <property type="entry name" value="ComP_DUS"/>
    <property type="match status" value="1"/>
</dbReference>
<keyword evidence="2" id="KW-0472">Membrane</keyword>
<dbReference type="Proteomes" id="UP000451048">
    <property type="component" value="Unassembled WGS sequence"/>
</dbReference>
<dbReference type="GO" id="GO:0043683">
    <property type="term" value="P:type IV pilus assembly"/>
    <property type="evidence" value="ECO:0007669"/>
    <property type="project" value="InterPro"/>
</dbReference>
<dbReference type="InterPro" id="IPR000983">
    <property type="entry name" value="Bac_GSPG_pilin"/>
</dbReference>
<organism evidence="3 4">
    <name type="scientific">Acinetobacter haemolyticus</name>
    <dbReference type="NCBI Taxonomy" id="29430"/>
    <lineage>
        <taxon>Bacteria</taxon>
        <taxon>Pseudomonadati</taxon>
        <taxon>Pseudomonadota</taxon>
        <taxon>Gammaproteobacteria</taxon>
        <taxon>Moraxellales</taxon>
        <taxon>Moraxellaceae</taxon>
        <taxon>Acinetobacter</taxon>
    </lineage>
</organism>
<evidence type="ECO:0000313" key="4">
    <source>
        <dbReference type="Proteomes" id="UP000451048"/>
    </source>
</evidence>
<accession>A0AAJ2YVY0</accession>
<keyword evidence="2" id="KW-0812">Transmembrane</keyword>
<reference evidence="3 4" key="1">
    <citation type="submission" date="2019-12" db="EMBL/GenBank/DDBJ databases">
        <title>Acinetobacter haemolyticus comparative genomics.</title>
        <authorList>
            <person name="Castro-Jaimes S."/>
            <person name="Bello-Lopez E."/>
            <person name="Velazquez-Acosta C."/>
            <person name="Volkow-Fernandez P."/>
            <person name="Lozano-Zarain P."/>
            <person name="Castillo Ramirez S."/>
            <person name="Cevallos M.A."/>
        </authorList>
    </citation>
    <scope>NUCLEOTIDE SEQUENCE [LARGE SCALE GENOMIC DNA]</scope>
    <source>
        <strain evidence="3 4">AN10</strain>
    </source>
</reference>
<dbReference type="InterPro" id="IPR045584">
    <property type="entry name" value="Pilin-like"/>
</dbReference>
<dbReference type="PANTHER" id="PTHR30093:SF47">
    <property type="entry name" value="TYPE IV PILUS NON-CORE MINOR PILIN PILE"/>
    <property type="match status" value="1"/>
</dbReference>
<dbReference type="Pfam" id="PF07963">
    <property type="entry name" value="N_methyl"/>
    <property type="match status" value="1"/>
</dbReference>
<dbReference type="GO" id="GO:0015628">
    <property type="term" value="P:protein secretion by the type II secretion system"/>
    <property type="evidence" value="ECO:0007669"/>
    <property type="project" value="InterPro"/>
</dbReference>
<comment type="caution">
    <text evidence="3">The sequence shown here is derived from an EMBL/GenBank/DDBJ whole genome shotgun (WGS) entry which is preliminary data.</text>
</comment>
<sequence length="179" mass="19795">MSSRGFTLIELMLVLVLVAIIAAIAIPSYEHFTRRAMAAQAQQEMHKLAEQLERHKSRNFTYRGFNPRYLYPAPPGPRVDSFDETKQELTLPLESSNPKYTLTIVDGSAGNPLLTSSDAIGQRWAIKAVSHNVRNSSFLLTSTGVKCETITPANIEIDPAKGVGCDYKHDDEDDGGEED</sequence>
<dbReference type="NCBIfam" id="TIGR02532">
    <property type="entry name" value="IV_pilin_GFxxxE"/>
    <property type="match status" value="1"/>
</dbReference>
<dbReference type="GO" id="GO:0015627">
    <property type="term" value="C:type II protein secretion system complex"/>
    <property type="evidence" value="ECO:0007669"/>
    <property type="project" value="InterPro"/>
</dbReference>
<evidence type="ECO:0000256" key="2">
    <source>
        <dbReference type="SAM" id="Phobius"/>
    </source>
</evidence>
<evidence type="ECO:0000256" key="1">
    <source>
        <dbReference type="ARBA" id="ARBA00022481"/>
    </source>
</evidence>
<feature type="transmembrane region" description="Helical" evidence="2">
    <location>
        <begin position="6"/>
        <end position="26"/>
    </location>
</feature>
<dbReference type="PANTHER" id="PTHR30093">
    <property type="entry name" value="GENERAL SECRETION PATHWAY PROTEIN G"/>
    <property type="match status" value="1"/>
</dbReference>
<gene>
    <name evidence="3" type="ORF">GPS52_12205</name>
</gene>
<keyword evidence="1" id="KW-0488">Methylation</keyword>
<dbReference type="PRINTS" id="PR00813">
    <property type="entry name" value="BCTERIALGSPG"/>
</dbReference>
<dbReference type="Gene3D" id="3.30.700.10">
    <property type="entry name" value="Glycoprotein, Type 4 Pilin"/>
    <property type="match status" value="1"/>
</dbReference>
<name>A0AAJ2YVY0_ACIHA</name>
<dbReference type="AlphaFoldDB" id="A0AAJ2YVY0"/>
<evidence type="ECO:0000313" key="3">
    <source>
        <dbReference type="EMBL" id="NAR74239.1"/>
    </source>
</evidence>
<dbReference type="RefSeq" id="WP_161404965.1">
    <property type="nucleotide sequence ID" value="NZ_QUST01000127.1"/>
</dbReference>
<dbReference type="EMBL" id="WTTO01000039">
    <property type="protein sequence ID" value="NAR74239.1"/>
    <property type="molecule type" value="Genomic_DNA"/>
</dbReference>
<dbReference type="PROSITE" id="PS00409">
    <property type="entry name" value="PROKAR_NTER_METHYL"/>
    <property type="match status" value="1"/>
</dbReference>
<proteinExistence type="predicted"/>
<dbReference type="InterPro" id="IPR012902">
    <property type="entry name" value="N_methyl_site"/>
</dbReference>
<dbReference type="InterPro" id="IPR031982">
    <property type="entry name" value="PilE-like"/>
</dbReference>
<protein>
    <submittedName>
        <fullName evidence="3">Prepilin-type N-terminal cleavage/methylation domain-containing protein</fullName>
    </submittedName>
</protein>
<dbReference type="SUPFAM" id="SSF54523">
    <property type="entry name" value="Pili subunits"/>
    <property type="match status" value="1"/>
</dbReference>
<keyword evidence="2" id="KW-1133">Transmembrane helix</keyword>